<dbReference type="GO" id="GO:0005664">
    <property type="term" value="C:nuclear origin of replication recognition complex"/>
    <property type="evidence" value="ECO:0007669"/>
    <property type="project" value="InterPro"/>
</dbReference>
<dbReference type="PANTHER" id="PTHR12748">
    <property type="entry name" value="ORIGIN RECOGNITION COMPLEX SUBUNIT 3"/>
    <property type="match status" value="1"/>
</dbReference>
<dbReference type="InterPro" id="IPR020795">
    <property type="entry name" value="ORC3"/>
</dbReference>
<reference evidence="3 4" key="1">
    <citation type="submission" date="2014-09" db="EMBL/GenBank/DDBJ databases">
        <authorList>
            <person name="Magalhaes I.L.F."/>
            <person name="Oliveira U."/>
            <person name="Santos F.R."/>
            <person name="Vidigal T.H.D.A."/>
            <person name="Brescovit A.D."/>
            <person name="Santos A.J."/>
        </authorList>
    </citation>
    <scope>NUCLEOTIDE SEQUENCE [LARGE SCALE GENOMIC DNA]</scope>
</reference>
<dbReference type="AlphaFoldDB" id="A0A0P1BMP3"/>
<evidence type="ECO:0000313" key="4">
    <source>
        <dbReference type="Proteomes" id="UP000054845"/>
    </source>
</evidence>
<keyword evidence="4" id="KW-1185">Reference proteome</keyword>
<organism evidence="3 4">
    <name type="scientific">Ceraceosorus bombacis</name>
    <dbReference type="NCBI Taxonomy" id="401625"/>
    <lineage>
        <taxon>Eukaryota</taxon>
        <taxon>Fungi</taxon>
        <taxon>Dikarya</taxon>
        <taxon>Basidiomycota</taxon>
        <taxon>Ustilaginomycotina</taxon>
        <taxon>Exobasidiomycetes</taxon>
        <taxon>Ceraceosorales</taxon>
        <taxon>Ceraceosoraceae</taxon>
        <taxon>Ceraceosorus</taxon>
    </lineage>
</organism>
<dbReference type="Pfam" id="PF18137">
    <property type="entry name" value="WHD_ORC"/>
    <property type="match status" value="1"/>
</dbReference>
<sequence>MAAASEDLDQLARSTYFIPCNGAAQAHKSTRARQLHAQHRKAVPEIGLQRLEAFENDEVPARRRESNLRAAHRWIDRAFKHGLASVHASTLSALKHWADENTSSANSGGEASAPSFWLPQPSNGPVLRTVLLKGGARVPTQILKRMLTCNSHPAASSGPRERDIFLQMNADDYETHAQGVDLFVRLVRRACAAGGFWDEHAHDAQAGGGGPSRLATLWSLQRACKARTVFLSLPEVSEHPLGALQDLLQALHSFFGLSQGWIHDRAPRLCIIFSDSRRCSASSKEENDLASHDLPLPATTKSYLDVHAIDLPDDQAVWEAVVQSLWFRPREPPPLLVSYECWAQLETKYKALDADIETIRQALKLIALQHFSTCSASALLSLTSSSDALRSSNFNNAFFVRLRLALIHSIQERSSVPPRPSWSVTSSSGQRMTDALQNGSSASLQLIDMMQSWITQLGSQSSVGTAGDEDSLLDGDAANHFQDVHRKLLQEESMTTSKRKVINSISSSLRSMLKQALTEDPLTRLAKRFDSPEFVSARLDGHLRSTLLHALNHPFDAVRDGLLRHRTLAETLRVSGERTEETLGVIRERSEMPMPDVCVAYSLYRDSGRMINLADWYDAFTQQISLPLSSSRATFADDQQNSRKRPSSASAGGEDGQTEGAAGMEARPEDLDQTRFACAVHELASLGLLRRTRRKAEHVLKTIWDLPPAPSFGHVPDTA</sequence>
<dbReference type="GO" id="GO:0005656">
    <property type="term" value="C:nuclear pre-replicative complex"/>
    <property type="evidence" value="ECO:0007669"/>
    <property type="project" value="TreeGrafter"/>
</dbReference>
<dbReference type="InterPro" id="IPR040855">
    <property type="entry name" value="ORC_WH_C"/>
</dbReference>
<dbReference type="OrthoDB" id="10265211at2759"/>
<dbReference type="GO" id="GO:0006270">
    <property type="term" value="P:DNA replication initiation"/>
    <property type="evidence" value="ECO:0007669"/>
    <property type="project" value="TreeGrafter"/>
</dbReference>
<proteinExistence type="predicted"/>
<dbReference type="STRING" id="401625.A0A0P1BMP3"/>
<evidence type="ECO:0000259" key="2">
    <source>
        <dbReference type="Pfam" id="PF18137"/>
    </source>
</evidence>
<evidence type="ECO:0000313" key="3">
    <source>
        <dbReference type="EMBL" id="CEH18001.1"/>
    </source>
</evidence>
<dbReference type="GO" id="GO:0003688">
    <property type="term" value="F:DNA replication origin binding"/>
    <property type="evidence" value="ECO:0007669"/>
    <property type="project" value="TreeGrafter"/>
</dbReference>
<evidence type="ECO:0000256" key="1">
    <source>
        <dbReference type="SAM" id="MobiDB-lite"/>
    </source>
</evidence>
<dbReference type="PANTHER" id="PTHR12748:SF0">
    <property type="entry name" value="ORIGIN RECOGNITION COMPLEX SUBUNIT 3"/>
    <property type="match status" value="1"/>
</dbReference>
<feature type="region of interest" description="Disordered" evidence="1">
    <location>
        <begin position="631"/>
        <end position="666"/>
    </location>
</feature>
<dbReference type="Proteomes" id="UP000054845">
    <property type="component" value="Unassembled WGS sequence"/>
</dbReference>
<name>A0A0P1BMP3_9BASI</name>
<accession>A0A0P1BMP3</accession>
<protein>
    <submittedName>
        <fullName evidence="3">Origin recognition complex, subunit 3</fullName>
    </submittedName>
</protein>
<feature type="domain" description="Origin recognition complex subunit 3 winged helix C-terminal" evidence="2">
    <location>
        <begin position="544"/>
        <end position="704"/>
    </location>
</feature>
<dbReference type="GO" id="GO:0031261">
    <property type="term" value="C:DNA replication preinitiation complex"/>
    <property type="evidence" value="ECO:0007669"/>
    <property type="project" value="TreeGrafter"/>
</dbReference>
<dbReference type="EMBL" id="CCYA01000269">
    <property type="protein sequence ID" value="CEH18001.1"/>
    <property type="molecule type" value="Genomic_DNA"/>
</dbReference>